<name>A0A165X413_9AGAM</name>
<evidence type="ECO:0008006" key="4">
    <source>
        <dbReference type="Google" id="ProtNLM"/>
    </source>
</evidence>
<dbReference type="AlphaFoldDB" id="A0A165X413"/>
<reference evidence="2 3" key="1">
    <citation type="journal article" date="2016" name="Mol. Biol. Evol.">
        <title>Comparative Genomics of Early-Diverging Mushroom-Forming Fungi Provides Insights into the Origins of Lignocellulose Decay Capabilities.</title>
        <authorList>
            <person name="Nagy L.G."/>
            <person name="Riley R."/>
            <person name="Tritt A."/>
            <person name="Adam C."/>
            <person name="Daum C."/>
            <person name="Floudas D."/>
            <person name="Sun H."/>
            <person name="Yadav J.S."/>
            <person name="Pangilinan J."/>
            <person name="Larsson K.H."/>
            <person name="Matsuura K."/>
            <person name="Barry K."/>
            <person name="Labutti K."/>
            <person name="Kuo R."/>
            <person name="Ohm R.A."/>
            <person name="Bhattacharya S.S."/>
            <person name="Shirouzu T."/>
            <person name="Yoshinaga Y."/>
            <person name="Martin F.M."/>
            <person name="Grigoriev I.V."/>
            <person name="Hibbett D.S."/>
        </authorList>
    </citation>
    <scope>NUCLEOTIDE SEQUENCE [LARGE SCALE GENOMIC DNA]</scope>
    <source>
        <strain evidence="2 3">HHB10207 ss-3</strain>
    </source>
</reference>
<protein>
    <recommendedName>
        <fullName evidence="4">Secreted protein</fullName>
    </recommendedName>
</protein>
<dbReference type="EMBL" id="KV428456">
    <property type="protein sequence ID" value="KZT31802.1"/>
    <property type="molecule type" value="Genomic_DNA"/>
</dbReference>
<feature type="signal peptide" evidence="1">
    <location>
        <begin position="1"/>
        <end position="28"/>
    </location>
</feature>
<organism evidence="2 3">
    <name type="scientific">Sistotremastrum suecicum HHB10207 ss-3</name>
    <dbReference type="NCBI Taxonomy" id="1314776"/>
    <lineage>
        <taxon>Eukaryota</taxon>
        <taxon>Fungi</taxon>
        <taxon>Dikarya</taxon>
        <taxon>Basidiomycota</taxon>
        <taxon>Agaricomycotina</taxon>
        <taxon>Agaricomycetes</taxon>
        <taxon>Sistotremastrales</taxon>
        <taxon>Sistotremastraceae</taxon>
        <taxon>Sistotremastrum</taxon>
    </lineage>
</organism>
<feature type="non-terminal residue" evidence="2">
    <location>
        <position position="93"/>
    </location>
</feature>
<accession>A0A165X413</accession>
<dbReference type="Proteomes" id="UP000076798">
    <property type="component" value="Unassembled WGS sequence"/>
</dbReference>
<evidence type="ECO:0000256" key="1">
    <source>
        <dbReference type="SAM" id="SignalP"/>
    </source>
</evidence>
<proteinExistence type="predicted"/>
<evidence type="ECO:0000313" key="3">
    <source>
        <dbReference type="Proteomes" id="UP000076798"/>
    </source>
</evidence>
<keyword evidence="1" id="KW-0732">Signal</keyword>
<evidence type="ECO:0000313" key="2">
    <source>
        <dbReference type="EMBL" id="KZT31802.1"/>
    </source>
</evidence>
<gene>
    <name evidence="2" type="ORF">SISSUDRAFT_1098835</name>
</gene>
<keyword evidence="3" id="KW-1185">Reference proteome</keyword>
<feature type="chain" id="PRO_5007868920" description="Secreted protein" evidence="1">
    <location>
        <begin position="29"/>
        <end position="93"/>
    </location>
</feature>
<sequence length="93" mass="10230">MGSVDLFMWQHVFVLELLLRLVFPLTKSGAIFSANFRSRLPSSTVTATRSYNVESVCIRSLAKQCHSAATYKSSEMDSECSGPNMSSKTACDV</sequence>